<gene>
    <name evidence="2" type="ORF">GIB67_029257</name>
</gene>
<comment type="caution">
    <text evidence="2">The sequence shown here is derived from an EMBL/GenBank/DDBJ whole genome shotgun (WGS) entry which is preliminary data.</text>
</comment>
<feature type="domain" description="DUF4283" evidence="1">
    <location>
        <begin position="22"/>
        <end position="104"/>
    </location>
</feature>
<protein>
    <recommendedName>
        <fullName evidence="1">DUF4283 domain-containing protein</fullName>
    </recommendedName>
</protein>
<dbReference type="EMBL" id="JACGCM010000981">
    <property type="protein sequence ID" value="KAF6163408.1"/>
    <property type="molecule type" value="Genomic_DNA"/>
</dbReference>
<organism evidence="2 3">
    <name type="scientific">Kingdonia uniflora</name>
    <dbReference type="NCBI Taxonomy" id="39325"/>
    <lineage>
        <taxon>Eukaryota</taxon>
        <taxon>Viridiplantae</taxon>
        <taxon>Streptophyta</taxon>
        <taxon>Embryophyta</taxon>
        <taxon>Tracheophyta</taxon>
        <taxon>Spermatophyta</taxon>
        <taxon>Magnoliopsida</taxon>
        <taxon>Ranunculales</taxon>
        <taxon>Circaeasteraceae</taxon>
        <taxon>Kingdonia</taxon>
    </lineage>
</organism>
<evidence type="ECO:0000259" key="1">
    <source>
        <dbReference type="Pfam" id="PF14111"/>
    </source>
</evidence>
<dbReference type="OrthoDB" id="1002340at2759"/>
<dbReference type="AlphaFoldDB" id="A0A7J7N949"/>
<evidence type="ECO:0000313" key="2">
    <source>
        <dbReference type="EMBL" id="KAF6163408.1"/>
    </source>
</evidence>
<evidence type="ECO:0000313" key="3">
    <source>
        <dbReference type="Proteomes" id="UP000541444"/>
    </source>
</evidence>
<dbReference type="InterPro" id="IPR025558">
    <property type="entry name" value="DUF4283"/>
</dbReference>
<accession>A0A7J7N949</accession>
<keyword evidence="3" id="KW-1185">Reference proteome</keyword>
<dbReference type="Pfam" id="PF14111">
    <property type="entry name" value="DUF4283"/>
    <property type="match status" value="1"/>
</dbReference>
<name>A0A7J7N949_9MAGN</name>
<proteinExistence type="predicted"/>
<dbReference type="Proteomes" id="UP000541444">
    <property type="component" value="Unassembled WGS sequence"/>
</dbReference>
<reference evidence="2 3" key="1">
    <citation type="journal article" date="2020" name="IScience">
        <title>Genome Sequencing of the Endangered Kingdonia uniflora (Circaeasteraceae, Ranunculales) Reveals Potential Mechanisms of Evolutionary Specialization.</title>
        <authorList>
            <person name="Sun Y."/>
            <person name="Deng T."/>
            <person name="Zhang A."/>
            <person name="Moore M.J."/>
            <person name="Landis J.B."/>
            <person name="Lin N."/>
            <person name="Zhang H."/>
            <person name="Zhang X."/>
            <person name="Huang J."/>
            <person name="Zhang X."/>
            <person name="Sun H."/>
            <person name="Wang H."/>
        </authorList>
    </citation>
    <scope>NUCLEOTIDE SEQUENCE [LARGE SCALE GENOMIC DNA]</scope>
    <source>
        <strain evidence="2">TB1705</strain>
        <tissue evidence="2">Leaf</tissue>
    </source>
</reference>
<sequence length="114" mass="12874">MSFKDGMPVISFSPSDLNKAAAAFNTTLVMSFPYVKPNLEVIVCNITSHWGLLTEPKVAMLDFKHIMVMLVSEKDAIRALSIDSGKIKGFFYKLAWWTVNFDPKKDSPFTPVWI</sequence>